<dbReference type="OrthoDB" id="3264219at2759"/>
<dbReference type="AlphaFoldDB" id="A0A9P3FWT3"/>
<dbReference type="EMBL" id="BPQB01000001">
    <property type="protein sequence ID" value="GJE84023.1"/>
    <property type="molecule type" value="Genomic_DNA"/>
</dbReference>
<dbReference type="Proteomes" id="UP000703269">
    <property type="component" value="Unassembled WGS sequence"/>
</dbReference>
<proteinExistence type="predicted"/>
<reference evidence="2 3" key="1">
    <citation type="submission" date="2021-08" db="EMBL/GenBank/DDBJ databases">
        <title>Draft Genome Sequence of Phanerochaete sordida strain YK-624.</title>
        <authorList>
            <person name="Mori T."/>
            <person name="Dohra H."/>
            <person name="Suzuki T."/>
            <person name="Kawagishi H."/>
            <person name="Hirai H."/>
        </authorList>
    </citation>
    <scope>NUCLEOTIDE SEQUENCE [LARGE SCALE GENOMIC DNA]</scope>
    <source>
        <strain evidence="2 3">YK-624</strain>
    </source>
</reference>
<keyword evidence="1" id="KW-1133">Transmembrane helix</keyword>
<gene>
    <name evidence="2" type="ORF">PsYK624_000970</name>
</gene>
<keyword evidence="3" id="KW-1185">Reference proteome</keyword>
<keyword evidence="1" id="KW-0472">Membrane</keyword>
<feature type="transmembrane region" description="Helical" evidence="1">
    <location>
        <begin position="37"/>
        <end position="56"/>
    </location>
</feature>
<comment type="caution">
    <text evidence="2">The sequence shown here is derived from an EMBL/GenBank/DDBJ whole genome shotgun (WGS) entry which is preliminary data.</text>
</comment>
<name>A0A9P3FWT3_9APHY</name>
<sequence>MRMYGHAAVFVLAVVVLGIDAYLANIFLPDLHEDFTIFGLIVPSLTILACFLLNAWSLPIVEFATLFVLGVLWLAMGAWSVDIIGNVQCDGLGGQRTATKTGTISAKAYCYEMKVIEAFSWMSFCLFAIFLWILITLTSRAKAFGRYGAWFEPIWELPWFQQYPGADEGGASPGRYHYAYPAGSPMQYPGQMHYPVQQQVVNGGYVVSQQPGHSVVIQPQHGRPPVVTQVPGVVQSA</sequence>
<evidence type="ECO:0000256" key="1">
    <source>
        <dbReference type="SAM" id="Phobius"/>
    </source>
</evidence>
<evidence type="ECO:0000313" key="2">
    <source>
        <dbReference type="EMBL" id="GJE84023.1"/>
    </source>
</evidence>
<feature type="transmembrane region" description="Helical" evidence="1">
    <location>
        <begin position="63"/>
        <end position="81"/>
    </location>
</feature>
<evidence type="ECO:0008006" key="4">
    <source>
        <dbReference type="Google" id="ProtNLM"/>
    </source>
</evidence>
<organism evidence="2 3">
    <name type="scientific">Phanerochaete sordida</name>
    <dbReference type="NCBI Taxonomy" id="48140"/>
    <lineage>
        <taxon>Eukaryota</taxon>
        <taxon>Fungi</taxon>
        <taxon>Dikarya</taxon>
        <taxon>Basidiomycota</taxon>
        <taxon>Agaricomycotina</taxon>
        <taxon>Agaricomycetes</taxon>
        <taxon>Polyporales</taxon>
        <taxon>Phanerochaetaceae</taxon>
        <taxon>Phanerochaete</taxon>
    </lineage>
</organism>
<keyword evidence="1" id="KW-0812">Transmembrane</keyword>
<evidence type="ECO:0000313" key="3">
    <source>
        <dbReference type="Proteomes" id="UP000703269"/>
    </source>
</evidence>
<accession>A0A9P3FWT3</accession>
<feature type="transmembrane region" description="Helical" evidence="1">
    <location>
        <begin position="118"/>
        <end position="137"/>
    </location>
</feature>
<protein>
    <recommendedName>
        <fullName evidence="4">MARVEL domain-containing protein</fullName>
    </recommendedName>
</protein>